<dbReference type="Pfam" id="PF03948">
    <property type="entry name" value="Ribosomal_L9_C"/>
    <property type="match status" value="1"/>
</dbReference>
<keyword evidence="4 7" id="KW-0689">Ribosomal protein</keyword>
<keyword evidence="3 7" id="KW-0694">RNA-binding</keyword>
<dbReference type="InterPro" id="IPR020069">
    <property type="entry name" value="Ribosomal_bL9_C"/>
</dbReference>
<sequence length="149" mass="16226">MKIILTQEVSGLGTPGDIVEVKGGYGRNYLIPQGYAIPWTRGAEKQIDVIKRARAAREVRDLDHANEIRSSLENLSVQLPVRAGQGGRLYGSVTPAEVTAAVKRAGGPDLDKRRLELPGQIKSTGDYKVQIRLHPEVAAAFTLRVVAEK</sequence>
<evidence type="ECO:0000256" key="2">
    <source>
        <dbReference type="ARBA" id="ARBA00022730"/>
    </source>
</evidence>
<comment type="similarity">
    <text evidence="1 7">Belongs to the bacterial ribosomal protein bL9 family.</text>
</comment>
<name>A0A8J3LHY3_9ACTN</name>
<evidence type="ECO:0000313" key="10">
    <source>
        <dbReference type="Proteomes" id="UP000653674"/>
    </source>
</evidence>
<dbReference type="InterPro" id="IPR009027">
    <property type="entry name" value="Ribosomal_bL9/RNase_H1_N"/>
</dbReference>
<dbReference type="GO" id="GO:0006412">
    <property type="term" value="P:translation"/>
    <property type="evidence" value="ECO:0007669"/>
    <property type="project" value="UniProtKB-UniRule"/>
</dbReference>
<reference evidence="9" key="1">
    <citation type="submission" date="2021-01" db="EMBL/GenBank/DDBJ databases">
        <title>Whole genome shotgun sequence of Planosporangium flavigriseum NBRC 105377.</title>
        <authorList>
            <person name="Komaki H."/>
            <person name="Tamura T."/>
        </authorList>
    </citation>
    <scope>NUCLEOTIDE SEQUENCE</scope>
    <source>
        <strain evidence="9">NBRC 105377</strain>
    </source>
</reference>
<dbReference type="InterPro" id="IPR020070">
    <property type="entry name" value="Ribosomal_bL9_N"/>
</dbReference>
<dbReference type="RefSeq" id="WP_168074813.1">
    <property type="nucleotide sequence ID" value="NZ_BAAAQJ010000008.1"/>
</dbReference>
<dbReference type="InterPro" id="IPR036791">
    <property type="entry name" value="Ribosomal_bL9_C_sf"/>
</dbReference>
<dbReference type="InterPro" id="IPR000244">
    <property type="entry name" value="Ribosomal_bL9"/>
</dbReference>
<gene>
    <name evidence="7 9" type="primary">rplI</name>
    <name evidence="9" type="ORF">Pfl04_04260</name>
</gene>
<keyword evidence="10" id="KW-1185">Reference proteome</keyword>
<dbReference type="GO" id="GO:0003735">
    <property type="term" value="F:structural constituent of ribosome"/>
    <property type="evidence" value="ECO:0007669"/>
    <property type="project" value="InterPro"/>
</dbReference>
<dbReference type="Gene3D" id="3.10.430.100">
    <property type="entry name" value="Ribosomal protein L9, C-terminal domain"/>
    <property type="match status" value="1"/>
</dbReference>
<dbReference type="Gene3D" id="3.40.5.10">
    <property type="entry name" value="Ribosomal protein L9, N-terminal domain"/>
    <property type="match status" value="1"/>
</dbReference>
<dbReference type="InterPro" id="IPR020594">
    <property type="entry name" value="Ribosomal_bL9_bac/chp"/>
</dbReference>
<dbReference type="GO" id="GO:0005840">
    <property type="term" value="C:ribosome"/>
    <property type="evidence" value="ECO:0007669"/>
    <property type="project" value="UniProtKB-KW"/>
</dbReference>
<keyword evidence="5 7" id="KW-0687">Ribonucleoprotein</keyword>
<dbReference type="PANTHER" id="PTHR21368">
    <property type="entry name" value="50S RIBOSOMAL PROTEIN L9"/>
    <property type="match status" value="1"/>
</dbReference>
<dbReference type="PROSITE" id="PS00651">
    <property type="entry name" value="RIBOSOMAL_L9"/>
    <property type="match status" value="1"/>
</dbReference>
<evidence type="ECO:0000256" key="5">
    <source>
        <dbReference type="ARBA" id="ARBA00023274"/>
    </source>
</evidence>
<accession>A0A8J3LHY3</accession>
<protein>
    <recommendedName>
        <fullName evidence="6 7">Large ribosomal subunit protein bL9</fullName>
    </recommendedName>
</protein>
<dbReference type="HAMAP" id="MF_00503">
    <property type="entry name" value="Ribosomal_bL9"/>
    <property type="match status" value="1"/>
</dbReference>
<evidence type="ECO:0000256" key="6">
    <source>
        <dbReference type="ARBA" id="ARBA00035292"/>
    </source>
</evidence>
<comment type="function">
    <text evidence="7">Binds to the 23S rRNA.</text>
</comment>
<dbReference type="SUPFAM" id="SSF55653">
    <property type="entry name" value="Ribosomal protein L9 C-domain"/>
    <property type="match status" value="1"/>
</dbReference>
<evidence type="ECO:0000256" key="4">
    <source>
        <dbReference type="ARBA" id="ARBA00022980"/>
    </source>
</evidence>
<dbReference type="Proteomes" id="UP000653674">
    <property type="component" value="Unassembled WGS sequence"/>
</dbReference>
<dbReference type="FunFam" id="3.40.5.10:FF:000003">
    <property type="entry name" value="50S ribosomal protein L9"/>
    <property type="match status" value="1"/>
</dbReference>
<organism evidence="9 10">
    <name type="scientific">Planosporangium flavigriseum</name>
    <dbReference type="NCBI Taxonomy" id="373681"/>
    <lineage>
        <taxon>Bacteria</taxon>
        <taxon>Bacillati</taxon>
        <taxon>Actinomycetota</taxon>
        <taxon>Actinomycetes</taxon>
        <taxon>Micromonosporales</taxon>
        <taxon>Micromonosporaceae</taxon>
        <taxon>Planosporangium</taxon>
    </lineage>
</organism>
<dbReference type="SUPFAM" id="SSF55658">
    <property type="entry name" value="L9 N-domain-like"/>
    <property type="match status" value="1"/>
</dbReference>
<dbReference type="GO" id="GO:1990904">
    <property type="term" value="C:ribonucleoprotein complex"/>
    <property type="evidence" value="ECO:0007669"/>
    <property type="project" value="UniProtKB-KW"/>
</dbReference>
<dbReference type="AlphaFoldDB" id="A0A8J3LHY3"/>
<dbReference type="EMBL" id="BONU01000002">
    <property type="protein sequence ID" value="GIG72022.1"/>
    <property type="molecule type" value="Genomic_DNA"/>
</dbReference>
<proteinExistence type="inferred from homology"/>
<comment type="caution">
    <text evidence="9">The sequence shown here is derived from an EMBL/GenBank/DDBJ whole genome shotgun (WGS) entry which is preliminary data.</text>
</comment>
<evidence type="ECO:0000256" key="3">
    <source>
        <dbReference type="ARBA" id="ARBA00022884"/>
    </source>
</evidence>
<dbReference type="InterPro" id="IPR036935">
    <property type="entry name" value="Ribosomal_bL9_N_sf"/>
</dbReference>
<dbReference type="GO" id="GO:0019843">
    <property type="term" value="F:rRNA binding"/>
    <property type="evidence" value="ECO:0007669"/>
    <property type="project" value="UniProtKB-UniRule"/>
</dbReference>
<feature type="domain" description="Ribosomal protein L9" evidence="8">
    <location>
        <begin position="13"/>
        <end position="40"/>
    </location>
</feature>
<evidence type="ECO:0000313" key="9">
    <source>
        <dbReference type="EMBL" id="GIG72022.1"/>
    </source>
</evidence>
<evidence type="ECO:0000256" key="1">
    <source>
        <dbReference type="ARBA" id="ARBA00010605"/>
    </source>
</evidence>
<dbReference type="NCBIfam" id="TIGR00158">
    <property type="entry name" value="L9"/>
    <property type="match status" value="1"/>
</dbReference>
<evidence type="ECO:0000259" key="8">
    <source>
        <dbReference type="PROSITE" id="PS00651"/>
    </source>
</evidence>
<keyword evidence="2 7" id="KW-0699">rRNA-binding</keyword>
<dbReference type="Pfam" id="PF01281">
    <property type="entry name" value="Ribosomal_L9_N"/>
    <property type="match status" value="1"/>
</dbReference>
<evidence type="ECO:0000256" key="7">
    <source>
        <dbReference type="HAMAP-Rule" id="MF_00503"/>
    </source>
</evidence>